<organism evidence="2">
    <name type="scientific">Rhizophora mucronata</name>
    <name type="common">Asiatic mangrove</name>
    <dbReference type="NCBI Taxonomy" id="61149"/>
    <lineage>
        <taxon>Eukaryota</taxon>
        <taxon>Viridiplantae</taxon>
        <taxon>Streptophyta</taxon>
        <taxon>Embryophyta</taxon>
        <taxon>Tracheophyta</taxon>
        <taxon>Spermatophyta</taxon>
        <taxon>Magnoliopsida</taxon>
        <taxon>eudicotyledons</taxon>
        <taxon>Gunneridae</taxon>
        <taxon>Pentapetalae</taxon>
        <taxon>rosids</taxon>
        <taxon>fabids</taxon>
        <taxon>Malpighiales</taxon>
        <taxon>Rhizophoraceae</taxon>
        <taxon>Rhizophora</taxon>
    </lineage>
</organism>
<feature type="signal peptide" evidence="1">
    <location>
        <begin position="1"/>
        <end position="21"/>
    </location>
</feature>
<evidence type="ECO:0000256" key="1">
    <source>
        <dbReference type="SAM" id="SignalP"/>
    </source>
</evidence>
<accession>A0A2P2INH1</accession>
<name>A0A2P2INH1_RHIMU</name>
<protein>
    <submittedName>
        <fullName evidence="2">Uncharacterized protein MANES_15G014400</fullName>
    </submittedName>
</protein>
<keyword evidence="1" id="KW-0732">Signal</keyword>
<sequence length="73" mass="8283">MIVYAFFFFWCLSMVFLPLQSSSTSCIISSISFCASQASITIAIFHHTNPKLSTDHHWSSMLNTTMNKSLMLK</sequence>
<dbReference type="EMBL" id="GGEC01002282">
    <property type="protein sequence ID" value="MBW82765.1"/>
    <property type="molecule type" value="Transcribed_RNA"/>
</dbReference>
<feature type="chain" id="PRO_5015149156" evidence="1">
    <location>
        <begin position="22"/>
        <end position="73"/>
    </location>
</feature>
<dbReference type="AlphaFoldDB" id="A0A2P2INH1"/>
<proteinExistence type="predicted"/>
<evidence type="ECO:0000313" key="2">
    <source>
        <dbReference type="EMBL" id="MBW82765.1"/>
    </source>
</evidence>
<reference evidence="2" key="1">
    <citation type="submission" date="2018-02" db="EMBL/GenBank/DDBJ databases">
        <title>Rhizophora mucronata_Transcriptome.</title>
        <authorList>
            <person name="Meera S.P."/>
            <person name="Sreeshan A."/>
            <person name="Augustine A."/>
        </authorList>
    </citation>
    <scope>NUCLEOTIDE SEQUENCE</scope>
    <source>
        <tissue evidence="2">Leaf</tissue>
    </source>
</reference>